<dbReference type="GO" id="GO:0005886">
    <property type="term" value="C:plasma membrane"/>
    <property type="evidence" value="ECO:0007669"/>
    <property type="project" value="TreeGrafter"/>
</dbReference>
<dbReference type="Gene3D" id="3.40.50.620">
    <property type="entry name" value="HUPs"/>
    <property type="match status" value="1"/>
</dbReference>
<dbReference type="PANTHER" id="PTHR30336">
    <property type="entry name" value="INNER MEMBRANE PROTEIN, PROBABLE PERMEASE"/>
    <property type="match status" value="1"/>
</dbReference>
<dbReference type="InterPro" id="IPR051599">
    <property type="entry name" value="Cell_Envelope_Assoc"/>
</dbReference>
<evidence type="ECO:0000313" key="2">
    <source>
        <dbReference type="EMBL" id="KAH1901409.1"/>
    </source>
</evidence>
<reference evidence="2" key="1">
    <citation type="submission" date="2021-08" db="EMBL/GenBank/DDBJ databases">
        <title>Global Aspergillus fumigatus from environmental and clinical sources.</title>
        <authorList>
            <person name="Barber A."/>
            <person name="Sae-Ong T."/>
        </authorList>
    </citation>
    <scope>NUCLEOTIDE SEQUENCE</scope>
    <source>
        <strain evidence="2">NRZ-2016-071</strain>
    </source>
</reference>
<dbReference type="AlphaFoldDB" id="A0A229XE05"/>
<comment type="caution">
    <text evidence="2">The sequence shown here is derived from an EMBL/GenBank/DDBJ whole genome shotgun (WGS) entry which is preliminary data.</text>
</comment>
<dbReference type="Proteomes" id="UP000813423">
    <property type="component" value="Unassembled WGS sequence"/>
</dbReference>
<evidence type="ECO:0000259" key="1">
    <source>
        <dbReference type="Pfam" id="PF02698"/>
    </source>
</evidence>
<dbReference type="InterPro" id="IPR003848">
    <property type="entry name" value="DUF218"/>
</dbReference>
<sequence>MDPNDINILADFLAFNQIPSTFPPSDAADVLVLCVSAILPVAEKVFAHLEKNPTAIKTLVLCGGIGHSTPHLYEAIANDPRYAHLLPEIDGLPEAQVLHHIFRQCFDAPRILSSCRVLIEDRSTNCGANAIETKRLLEVNGICPESMLIVQDPTMSRRTVASFEKAFSGQRTLRFTSWPTFVPKVRLEGGRLVYDESAGIEASRLWRLPRFLGLVMGEIPRLRDDEEGYGPKGKGFIVHVDVPDEVEEAWKRIKDAEMEWERRGVYIRPASLEDYPEADKNELPCRHVDKDLDIVTFHIHISVACKYSSFFYPAVIWSGVRSTGDVVNLPDYESDTFGLYLQWCHANIHPVSEESEEKPEY</sequence>
<protein>
    <recommendedName>
        <fullName evidence="1">DUF218 domain-containing protein</fullName>
    </recommendedName>
</protein>
<evidence type="ECO:0000313" key="3">
    <source>
        <dbReference type="Proteomes" id="UP000813423"/>
    </source>
</evidence>
<organism evidence="2 3">
    <name type="scientific">Aspergillus fumigatus</name>
    <name type="common">Neosartorya fumigata</name>
    <dbReference type="NCBI Taxonomy" id="746128"/>
    <lineage>
        <taxon>Eukaryota</taxon>
        <taxon>Fungi</taxon>
        <taxon>Dikarya</taxon>
        <taxon>Ascomycota</taxon>
        <taxon>Pezizomycotina</taxon>
        <taxon>Eurotiomycetes</taxon>
        <taxon>Eurotiomycetidae</taxon>
        <taxon>Eurotiales</taxon>
        <taxon>Aspergillaceae</taxon>
        <taxon>Aspergillus</taxon>
        <taxon>Aspergillus subgen. Fumigati</taxon>
    </lineage>
</organism>
<dbReference type="PANTHER" id="PTHR30336:SF20">
    <property type="entry name" value="DUF218 DOMAIN-CONTAINING PROTEIN"/>
    <property type="match status" value="1"/>
</dbReference>
<accession>A0A229XE05</accession>
<dbReference type="InterPro" id="IPR014729">
    <property type="entry name" value="Rossmann-like_a/b/a_fold"/>
</dbReference>
<dbReference type="Gene3D" id="1.10.3620.10">
    <property type="entry name" value="YdcF like domain"/>
    <property type="match status" value="1"/>
</dbReference>
<dbReference type="EMBL" id="JAIBSC010000067">
    <property type="protein sequence ID" value="KAH1901409.1"/>
    <property type="molecule type" value="Genomic_DNA"/>
</dbReference>
<dbReference type="Pfam" id="PF02698">
    <property type="entry name" value="DUF218"/>
    <property type="match status" value="1"/>
</dbReference>
<dbReference type="FunFam" id="3.40.50.620:FF:000448">
    <property type="entry name" value="DUF218 domain protein"/>
    <property type="match status" value="1"/>
</dbReference>
<gene>
    <name evidence="2" type="ORF">KXV57_007888</name>
</gene>
<name>A0A229XE05_ASPFM</name>
<feature type="domain" description="DUF218" evidence="1">
    <location>
        <begin position="91"/>
        <end position="180"/>
    </location>
</feature>
<proteinExistence type="predicted"/>
<dbReference type="CDD" id="cd06259">
    <property type="entry name" value="YdcF-like"/>
    <property type="match status" value="1"/>
</dbReference>